<reference evidence="2" key="1">
    <citation type="submission" date="2018-09" db="EMBL/GenBank/DDBJ databases">
        <title>Paracoccus onubensis nov. sp. a moderate halophilic bacterium isolated from Gruta de las Maravillas (Aracena, Spain).</title>
        <authorList>
            <person name="Jurado V."/>
            <person name="Gutierrez-Patricio S."/>
            <person name="Gonzalez-Pimentel J.L."/>
            <person name="Miller A.Z."/>
            <person name="Laiz L."/>
            <person name="Saiz-Jimenez C."/>
        </authorList>
    </citation>
    <scope>NUCLEOTIDE SEQUENCE [LARGE SCALE GENOMIC DNA]</scope>
    <source>
        <strain evidence="2">DSM 26381</strain>
    </source>
</reference>
<keyword evidence="2" id="KW-1185">Reference proteome</keyword>
<organism evidence="1 2">
    <name type="scientific">Paracoccus siganidrum</name>
    <dbReference type="NCBI Taxonomy" id="1276757"/>
    <lineage>
        <taxon>Bacteria</taxon>
        <taxon>Pseudomonadati</taxon>
        <taxon>Pseudomonadota</taxon>
        <taxon>Alphaproteobacteria</taxon>
        <taxon>Rhodobacterales</taxon>
        <taxon>Paracoccaceae</taxon>
        <taxon>Paracoccus</taxon>
    </lineage>
</organism>
<dbReference type="EMBL" id="QZEW01000073">
    <property type="protein sequence ID" value="RJL08615.1"/>
    <property type="molecule type" value="Genomic_DNA"/>
</dbReference>
<dbReference type="InterPro" id="IPR014710">
    <property type="entry name" value="RmlC-like_jellyroll"/>
</dbReference>
<dbReference type="Proteomes" id="UP000283587">
    <property type="component" value="Unassembled WGS sequence"/>
</dbReference>
<proteinExistence type="predicted"/>
<dbReference type="InterPro" id="IPR011051">
    <property type="entry name" value="RmlC_Cupin_sf"/>
</dbReference>
<evidence type="ECO:0000313" key="2">
    <source>
        <dbReference type="Proteomes" id="UP000283587"/>
    </source>
</evidence>
<name>A0A419A419_9RHOB</name>
<accession>A0A419A419</accession>
<sequence>MSAVEVSKEESRNRLVRRQDMVAERVAFIDCKMPGSHLKENYSLIGPGVTQSKDQKVSLSEPHGFSLGVAAMPAGITNNLHIHYTAEVFMIYKGKWVFRWGADGKDGEVVCTAGDVVSIPTWIFRGFSNIGDDDGWIFTALGGDDTGGILWHPHILEVAAQHGLYLTRDNLLVDTQQGQPKPAESELIEPMTREQIDSLRKYTVEEMSQRVVRRDSRAFSGAALLDSCIPGHGGELAPVLGHGMTQDREHVPQITNPHGMSIEWGRIPAGGSIGKYLLREKQVIIVFSGAVEISQNQGESEVIQTVNEQDLYSFPADSWRSIRNTGSQAAEFILMTAGDHKKRIQWSEEILEEAARLGFAIDPDGYVAPLALLPQKVKDLYASEVEPVRV</sequence>
<evidence type="ECO:0008006" key="3">
    <source>
        <dbReference type="Google" id="ProtNLM"/>
    </source>
</evidence>
<dbReference type="AlphaFoldDB" id="A0A419A419"/>
<dbReference type="SUPFAM" id="SSF51182">
    <property type="entry name" value="RmlC-like cupins"/>
    <property type="match status" value="1"/>
</dbReference>
<dbReference type="Gene3D" id="2.60.120.10">
    <property type="entry name" value="Jelly Rolls"/>
    <property type="match status" value="2"/>
</dbReference>
<evidence type="ECO:0000313" key="1">
    <source>
        <dbReference type="EMBL" id="RJL08615.1"/>
    </source>
</evidence>
<dbReference type="OrthoDB" id="6058at2"/>
<comment type="caution">
    <text evidence="1">The sequence shown here is derived from an EMBL/GenBank/DDBJ whole genome shotgun (WGS) entry which is preliminary data.</text>
</comment>
<gene>
    <name evidence="1" type="ORF">D3P05_15855</name>
</gene>
<protein>
    <recommendedName>
        <fullName evidence="3">Cupin domain-containing protein</fullName>
    </recommendedName>
</protein>